<dbReference type="InterPro" id="IPR027417">
    <property type="entry name" value="P-loop_NTPase"/>
</dbReference>
<evidence type="ECO:0000256" key="15">
    <source>
        <dbReference type="SAM" id="MobiDB-lite"/>
    </source>
</evidence>
<evidence type="ECO:0000256" key="7">
    <source>
        <dbReference type="ARBA" id="ARBA00022701"/>
    </source>
</evidence>
<proteinExistence type="inferred from homology"/>
<dbReference type="SUPFAM" id="SSF52540">
    <property type="entry name" value="P-loop containing nucleoside triphosphate hydrolases"/>
    <property type="match status" value="1"/>
</dbReference>
<gene>
    <name evidence="16" type="ORF">CIB84_012433</name>
</gene>
<dbReference type="GO" id="GO:0045504">
    <property type="term" value="F:dynein heavy chain binding"/>
    <property type="evidence" value="ECO:0007669"/>
    <property type="project" value="TreeGrafter"/>
</dbReference>
<evidence type="ECO:0000313" key="16">
    <source>
        <dbReference type="EMBL" id="POI23817.1"/>
    </source>
</evidence>
<evidence type="ECO:0000256" key="14">
    <source>
        <dbReference type="RuleBase" id="RU366047"/>
    </source>
</evidence>
<dbReference type="InterPro" id="IPR008467">
    <property type="entry name" value="Dynein1_light_intermed_chain"/>
</dbReference>
<keyword evidence="8 14" id="KW-0547">Nucleotide-binding</keyword>
<keyword evidence="3 14" id="KW-0813">Transport</keyword>
<keyword evidence="12 14" id="KW-0206">Cytoskeleton</keyword>
<keyword evidence="6" id="KW-0597">Phosphoprotein</keyword>
<dbReference type="AlphaFoldDB" id="A0A2P4SI74"/>
<reference evidence="16 17" key="1">
    <citation type="submission" date="2018-01" db="EMBL/GenBank/DDBJ databases">
        <title>Comparison of the Chinese Bamboo Partridge and Red Junglefowl genome sequences highlights the importance of demography in genome evolution.</title>
        <authorList>
            <person name="Tiley G.P."/>
            <person name="Kimball R.T."/>
            <person name="Braun E.L."/>
            <person name="Burleigh J.G."/>
        </authorList>
    </citation>
    <scope>NUCLEOTIDE SEQUENCE [LARGE SCALE GENOMIC DNA]</scope>
    <source>
        <strain evidence="16">RTK389</strain>
        <tissue evidence="16">Blood</tissue>
    </source>
</reference>
<dbReference type="PANTHER" id="PTHR12688">
    <property type="entry name" value="DYNEIN LIGHT INTERMEDIATE CHAIN"/>
    <property type="match status" value="1"/>
</dbReference>
<keyword evidence="9 14" id="KW-0067">ATP-binding</keyword>
<evidence type="ECO:0000256" key="6">
    <source>
        <dbReference type="ARBA" id="ARBA00022553"/>
    </source>
</evidence>
<evidence type="ECO:0000256" key="9">
    <source>
        <dbReference type="ARBA" id="ARBA00022840"/>
    </source>
</evidence>
<dbReference type="Pfam" id="PF05783">
    <property type="entry name" value="DLIC"/>
    <property type="match status" value="1"/>
</dbReference>
<dbReference type="GO" id="GO:0005868">
    <property type="term" value="C:cytoplasmic dynein complex"/>
    <property type="evidence" value="ECO:0007669"/>
    <property type="project" value="UniProtKB-UniRule"/>
</dbReference>
<keyword evidence="5 14" id="KW-0963">Cytoplasm</keyword>
<organism evidence="16 17">
    <name type="scientific">Bambusicola thoracicus</name>
    <name type="common">Chinese bamboo-partridge</name>
    <name type="synonym">Perdix thoracica</name>
    <dbReference type="NCBI Taxonomy" id="9083"/>
    <lineage>
        <taxon>Eukaryota</taxon>
        <taxon>Metazoa</taxon>
        <taxon>Chordata</taxon>
        <taxon>Craniata</taxon>
        <taxon>Vertebrata</taxon>
        <taxon>Euteleostomi</taxon>
        <taxon>Archelosauria</taxon>
        <taxon>Archosauria</taxon>
        <taxon>Dinosauria</taxon>
        <taxon>Saurischia</taxon>
        <taxon>Theropoda</taxon>
        <taxon>Coelurosauria</taxon>
        <taxon>Aves</taxon>
        <taxon>Neognathae</taxon>
        <taxon>Galloanserae</taxon>
        <taxon>Galliformes</taxon>
        <taxon>Phasianidae</taxon>
        <taxon>Perdicinae</taxon>
        <taxon>Bambusicola</taxon>
    </lineage>
</organism>
<dbReference type="EMBL" id="PPHD01045974">
    <property type="protein sequence ID" value="POI23817.1"/>
    <property type="molecule type" value="Genomic_DNA"/>
</dbReference>
<evidence type="ECO:0000256" key="2">
    <source>
        <dbReference type="ARBA" id="ARBA00006831"/>
    </source>
</evidence>
<keyword evidence="17" id="KW-1185">Reference proteome</keyword>
<keyword evidence="4" id="KW-0488">Methylation</keyword>
<feature type="region of interest" description="Disordered" evidence="15">
    <location>
        <begin position="89"/>
        <end position="108"/>
    </location>
</feature>
<evidence type="ECO:0000256" key="5">
    <source>
        <dbReference type="ARBA" id="ARBA00022490"/>
    </source>
</evidence>
<comment type="similarity">
    <text evidence="2 14">Belongs to the dynein light intermediate chain family.</text>
</comment>
<evidence type="ECO:0000256" key="1">
    <source>
        <dbReference type="ARBA" id="ARBA00004245"/>
    </source>
</evidence>
<protein>
    <recommendedName>
        <fullName evidence="14">Dynein light intermediate chain</fullName>
    </recommendedName>
</protein>
<keyword evidence="7 14" id="KW-0493">Microtubule</keyword>
<dbReference type="GO" id="GO:0000226">
    <property type="term" value="P:microtubule cytoskeleton organization"/>
    <property type="evidence" value="ECO:0007669"/>
    <property type="project" value="TreeGrafter"/>
</dbReference>
<dbReference type="GO" id="GO:0005874">
    <property type="term" value="C:microtubule"/>
    <property type="evidence" value="ECO:0007669"/>
    <property type="project" value="UniProtKB-KW"/>
</dbReference>
<dbReference type="GO" id="GO:0005813">
    <property type="term" value="C:centrosome"/>
    <property type="evidence" value="ECO:0007669"/>
    <property type="project" value="TreeGrafter"/>
</dbReference>
<evidence type="ECO:0000256" key="3">
    <source>
        <dbReference type="ARBA" id="ARBA00022448"/>
    </source>
</evidence>
<dbReference type="GO" id="GO:0005524">
    <property type="term" value="F:ATP binding"/>
    <property type="evidence" value="ECO:0007669"/>
    <property type="project" value="UniProtKB-KW"/>
</dbReference>
<evidence type="ECO:0000256" key="11">
    <source>
        <dbReference type="ARBA" id="ARBA00023175"/>
    </source>
</evidence>
<dbReference type="InterPro" id="IPR022780">
    <property type="entry name" value="Dynein_light_int_chain"/>
</dbReference>
<comment type="function">
    <text evidence="13 14">Acts as one of several non-catalytic accessory components of the cytoplasmic dynein 1 complex that are thought to be involved in linking dynein to cargos and to adapter proteins that regulate dynein function. Cytoplasmic dynein 1 acts as a motor for the intracellular retrograde motility of vesicles and organelles along microtubules. May play a role in binding dynein to membranous organelles or chromosomes.</text>
</comment>
<feature type="non-terminal residue" evidence="16">
    <location>
        <position position="1"/>
    </location>
</feature>
<accession>A0A2P4SI74</accession>
<evidence type="ECO:0000256" key="4">
    <source>
        <dbReference type="ARBA" id="ARBA00022481"/>
    </source>
</evidence>
<keyword evidence="10 14" id="KW-0243">Dynein</keyword>
<comment type="subunit">
    <text evidence="14">Homodimer. The cytoplasmic dynein 1 complex consists of two catalytic heavy chains (HCs) and a number of non-catalytic subunits presented by intermediate chains (ICs).</text>
</comment>
<dbReference type="PANTHER" id="PTHR12688:SF1">
    <property type="entry name" value="CYTOPLASMIC DYNEIN 1 LIGHT INTERMEDIATE CHAIN 2"/>
    <property type="match status" value="1"/>
</dbReference>
<dbReference type="Proteomes" id="UP000237246">
    <property type="component" value="Unassembled WGS sequence"/>
</dbReference>
<keyword evidence="11 14" id="KW-0505">Motor protein</keyword>
<evidence type="ECO:0000313" key="17">
    <source>
        <dbReference type="Proteomes" id="UP000237246"/>
    </source>
</evidence>
<name>A0A2P4SI74_BAMTH</name>
<sequence>HTRCNVWILDGDVHSKGLLKFAVSAESLQHTIVIFAVDMSTPWTLMESLRKWAGVLREHIDKLEIPPEAMRDMQQRIIKEFQEYVEPEEAYQGSSRRRGPSSGQESASASLPLGANVLTHNLGVPVVVVATKCDTVSALEKQHGYREEHFVFIQSHVRRFCLQ</sequence>
<evidence type="ECO:0000256" key="8">
    <source>
        <dbReference type="ARBA" id="ARBA00022741"/>
    </source>
</evidence>
<dbReference type="OrthoDB" id="27603at2759"/>
<evidence type="ECO:0000256" key="13">
    <source>
        <dbReference type="ARBA" id="ARBA00037133"/>
    </source>
</evidence>
<evidence type="ECO:0000256" key="12">
    <source>
        <dbReference type="ARBA" id="ARBA00023212"/>
    </source>
</evidence>
<comment type="subcellular location">
    <subcellularLocation>
        <location evidence="1 14">Cytoplasm</location>
        <location evidence="1 14">Cytoskeleton</location>
    </subcellularLocation>
</comment>
<comment type="caution">
    <text evidence="16">The sequence shown here is derived from an EMBL/GenBank/DDBJ whole genome shotgun (WGS) entry which is preliminary data.</text>
</comment>
<evidence type="ECO:0000256" key="10">
    <source>
        <dbReference type="ARBA" id="ARBA00023017"/>
    </source>
</evidence>
<dbReference type="GO" id="GO:0007018">
    <property type="term" value="P:microtubule-based movement"/>
    <property type="evidence" value="ECO:0007669"/>
    <property type="project" value="InterPro"/>
</dbReference>